<keyword evidence="2 3" id="KW-0067">ATP-binding</keyword>
<evidence type="ECO:0000256" key="2">
    <source>
        <dbReference type="ARBA" id="ARBA00022840"/>
    </source>
</evidence>
<name>A0ABP1QDN2_9HEXA</name>
<protein>
    <recommendedName>
        <fullName evidence="6">Protein kinase domain-containing protein</fullName>
    </recommendedName>
</protein>
<keyword evidence="1 3" id="KW-0547">Nucleotide-binding</keyword>
<evidence type="ECO:0000256" key="5">
    <source>
        <dbReference type="SAM" id="MobiDB-lite"/>
    </source>
</evidence>
<dbReference type="PROSITE" id="PS00108">
    <property type="entry name" value="PROTEIN_KINASE_ST"/>
    <property type="match status" value="1"/>
</dbReference>
<proteinExistence type="inferred from homology"/>
<comment type="similarity">
    <text evidence="4">Belongs to the protein kinase superfamily.</text>
</comment>
<dbReference type="PANTHER" id="PTHR24359">
    <property type="entry name" value="SERINE/THREONINE-PROTEIN KINASE SBK1"/>
    <property type="match status" value="1"/>
</dbReference>
<evidence type="ECO:0000256" key="1">
    <source>
        <dbReference type="ARBA" id="ARBA00022741"/>
    </source>
</evidence>
<gene>
    <name evidence="7" type="ORF">ODALV1_LOCUS10216</name>
</gene>
<accession>A0ABP1QDN2</accession>
<dbReference type="PROSITE" id="PS50011">
    <property type="entry name" value="PROTEIN_KINASE_DOM"/>
    <property type="match status" value="1"/>
</dbReference>
<keyword evidence="4" id="KW-0418">Kinase</keyword>
<evidence type="ECO:0000313" key="8">
    <source>
        <dbReference type="Proteomes" id="UP001642540"/>
    </source>
</evidence>
<feature type="region of interest" description="Disordered" evidence="5">
    <location>
        <begin position="356"/>
        <end position="395"/>
    </location>
</feature>
<dbReference type="InterPro" id="IPR011009">
    <property type="entry name" value="Kinase-like_dom_sf"/>
</dbReference>
<dbReference type="SMART" id="SM00220">
    <property type="entry name" value="S_TKc"/>
    <property type="match status" value="1"/>
</dbReference>
<sequence length="395" mass="46130">MGSDRKILPSDLHKIPNLQIPEVDLEKEFDLLQEVGEGWYAKVFLVEHRRTRSEIVLKALHKDYISKQDVTREFHYSYNLGTLNAAKVLVRTFDILFISNDCYVFAQEYAPFGDMTSNVSDIGIGEIYTKRVAKQIASAIDFLHDHHLVHRDIKLDNVLVFRSDFSKVKLSDFGECRKKGTLLVRFNEWVPYCPPEIVNTPQDTSYSVEFHQDTWQFAVMVYLCLTGNIPWQKADARSDPRYQAFDMWQRSRVMKTPKGFKIFSNKARRLFRKMLDLNPAKRSVHLSDEMQKYSEDKWLTKVPEKPIDEDELSTNMSMLSFHSSLTDKNRLLFTLTRYGVETTVDRDMKKDRIKEWIASSTIEEEENEEEEEWDIGSDHAASSHNSNQSTSQQSR</sequence>
<keyword evidence="4" id="KW-0723">Serine/threonine-protein kinase</keyword>
<dbReference type="InterPro" id="IPR008271">
    <property type="entry name" value="Ser/Thr_kinase_AS"/>
</dbReference>
<dbReference type="Proteomes" id="UP001642540">
    <property type="component" value="Unassembled WGS sequence"/>
</dbReference>
<keyword evidence="8" id="KW-1185">Reference proteome</keyword>
<dbReference type="Gene3D" id="1.10.510.10">
    <property type="entry name" value="Transferase(Phosphotransferase) domain 1"/>
    <property type="match status" value="1"/>
</dbReference>
<evidence type="ECO:0000313" key="7">
    <source>
        <dbReference type="EMBL" id="CAL8099350.1"/>
    </source>
</evidence>
<organism evidence="7 8">
    <name type="scientific">Orchesella dallaii</name>
    <dbReference type="NCBI Taxonomy" id="48710"/>
    <lineage>
        <taxon>Eukaryota</taxon>
        <taxon>Metazoa</taxon>
        <taxon>Ecdysozoa</taxon>
        <taxon>Arthropoda</taxon>
        <taxon>Hexapoda</taxon>
        <taxon>Collembola</taxon>
        <taxon>Entomobryomorpha</taxon>
        <taxon>Entomobryoidea</taxon>
        <taxon>Orchesellidae</taxon>
        <taxon>Orchesellinae</taxon>
        <taxon>Orchesella</taxon>
    </lineage>
</organism>
<dbReference type="InterPro" id="IPR000719">
    <property type="entry name" value="Prot_kinase_dom"/>
</dbReference>
<dbReference type="PROSITE" id="PS00107">
    <property type="entry name" value="PROTEIN_KINASE_ATP"/>
    <property type="match status" value="1"/>
</dbReference>
<dbReference type="InterPro" id="IPR017441">
    <property type="entry name" value="Protein_kinase_ATP_BS"/>
</dbReference>
<feature type="binding site" evidence="3">
    <location>
        <position position="58"/>
    </location>
    <ligand>
        <name>ATP</name>
        <dbReference type="ChEBI" id="CHEBI:30616"/>
    </ligand>
</feature>
<comment type="caution">
    <text evidence="7">The sequence shown here is derived from an EMBL/GenBank/DDBJ whole genome shotgun (WGS) entry which is preliminary data.</text>
</comment>
<evidence type="ECO:0000259" key="6">
    <source>
        <dbReference type="PROSITE" id="PS50011"/>
    </source>
</evidence>
<dbReference type="Pfam" id="PF00069">
    <property type="entry name" value="Pkinase"/>
    <property type="match status" value="1"/>
</dbReference>
<reference evidence="7 8" key="1">
    <citation type="submission" date="2024-08" db="EMBL/GenBank/DDBJ databases">
        <authorList>
            <person name="Cucini C."/>
            <person name="Frati F."/>
        </authorList>
    </citation>
    <scope>NUCLEOTIDE SEQUENCE [LARGE SCALE GENOMIC DNA]</scope>
</reference>
<feature type="domain" description="Protein kinase" evidence="6">
    <location>
        <begin position="29"/>
        <end position="299"/>
    </location>
</feature>
<dbReference type="PANTHER" id="PTHR24359:SF1">
    <property type="entry name" value="INHIBITOR OF NUCLEAR FACTOR KAPPA-B KINASE EPSILON SUBUNIT HOMOLOG 1-RELATED"/>
    <property type="match status" value="1"/>
</dbReference>
<keyword evidence="4" id="KW-0808">Transferase</keyword>
<feature type="compositionally biased region" description="Low complexity" evidence="5">
    <location>
        <begin position="378"/>
        <end position="395"/>
    </location>
</feature>
<evidence type="ECO:0000256" key="4">
    <source>
        <dbReference type="RuleBase" id="RU000304"/>
    </source>
</evidence>
<dbReference type="EMBL" id="CAXLJM020000031">
    <property type="protein sequence ID" value="CAL8099350.1"/>
    <property type="molecule type" value="Genomic_DNA"/>
</dbReference>
<feature type="compositionally biased region" description="Acidic residues" evidence="5">
    <location>
        <begin position="362"/>
        <end position="375"/>
    </location>
</feature>
<evidence type="ECO:0000256" key="3">
    <source>
        <dbReference type="PROSITE-ProRule" id="PRU10141"/>
    </source>
</evidence>
<dbReference type="SUPFAM" id="SSF56112">
    <property type="entry name" value="Protein kinase-like (PK-like)"/>
    <property type="match status" value="1"/>
</dbReference>